<dbReference type="AlphaFoldDB" id="A0A9D4BJW9"/>
<protein>
    <submittedName>
        <fullName evidence="1">Uncharacterized protein</fullName>
    </submittedName>
</protein>
<dbReference type="Proteomes" id="UP000828390">
    <property type="component" value="Unassembled WGS sequence"/>
</dbReference>
<accession>A0A9D4BJW9</accession>
<gene>
    <name evidence="1" type="ORF">DPMN_085085</name>
</gene>
<reference evidence="1" key="1">
    <citation type="journal article" date="2019" name="bioRxiv">
        <title>The Genome of the Zebra Mussel, Dreissena polymorpha: A Resource for Invasive Species Research.</title>
        <authorList>
            <person name="McCartney M.A."/>
            <person name="Auch B."/>
            <person name="Kono T."/>
            <person name="Mallez S."/>
            <person name="Zhang Y."/>
            <person name="Obille A."/>
            <person name="Becker A."/>
            <person name="Abrahante J.E."/>
            <person name="Garbe J."/>
            <person name="Badalamenti J.P."/>
            <person name="Herman A."/>
            <person name="Mangelson H."/>
            <person name="Liachko I."/>
            <person name="Sullivan S."/>
            <person name="Sone E.D."/>
            <person name="Koren S."/>
            <person name="Silverstein K.A.T."/>
            <person name="Beckman K.B."/>
            <person name="Gohl D.M."/>
        </authorList>
    </citation>
    <scope>NUCLEOTIDE SEQUENCE</scope>
    <source>
        <strain evidence="1">Duluth1</strain>
        <tissue evidence="1">Whole animal</tissue>
    </source>
</reference>
<organism evidence="1 2">
    <name type="scientific">Dreissena polymorpha</name>
    <name type="common">Zebra mussel</name>
    <name type="synonym">Mytilus polymorpha</name>
    <dbReference type="NCBI Taxonomy" id="45954"/>
    <lineage>
        <taxon>Eukaryota</taxon>
        <taxon>Metazoa</taxon>
        <taxon>Spiralia</taxon>
        <taxon>Lophotrochozoa</taxon>
        <taxon>Mollusca</taxon>
        <taxon>Bivalvia</taxon>
        <taxon>Autobranchia</taxon>
        <taxon>Heteroconchia</taxon>
        <taxon>Euheterodonta</taxon>
        <taxon>Imparidentia</taxon>
        <taxon>Neoheterodontei</taxon>
        <taxon>Myida</taxon>
        <taxon>Dreissenoidea</taxon>
        <taxon>Dreissenidae</taxon>
        <taxon>Dreissena</taxon>
    </lineage>
</organism>
<keyword evidence="2" id="KW-1185">Reference proteome</keyword>
<evidence type="ECO:0000313" key="2">
    <source>
        <dbReference type="Proteomes" id="UP000828390"/>
    </source>
</evidence>
<evidence type="ECO:0000313" key="1">
    <source>
        <dbReference type="EMBL" id="KAH3697582.1"/>
    </source>
</evidence>
<sequence length="93" mass="10057">MSYLHLCVPFHHERTICGGCGVFTPHQSIVPKGKPKCVRCDVWCVVAAGVAACAIMAEGAHLKAATPAATTHHTSHLTHTLWVFLWGQWIGVV</sequence>
<reference evidence="1" key="2">
    <citation type="submission" date="2020-11" db="EMBL/GenBank/DDBJ databases">
        <authorList>
            <person name="McCartney M.A."/>
            <person name="Auch B."/>
            <person name="Kono T."/>
            <person name="Mallez S."/>
            <person name="Becker A."/>
            <person name="Gohl D.M."/>
            <person name="Silverstein K.A.T."/>
            <person name="Koren S."/>
            <person name="Bechman K.B."/>
            <person name="Herman A."/>
            <person name="Abrahante J.E."/>
            <person name="Garbe J."/>
        </authorList>
    </citation>
    <scope>NUCLEOTIDE SEQUENCE</scope>
    <source>
        <strain evidence="1">Duluth1</strain>
        <tissue evidence="1">Whole animal</tissue>
    </source>
</reference>
<name>A0A9D4BJW9_DREPO</name>
<dbReference type="EMBL" id="JAIWYP010000016">
    <property type="protein sequence ID" value="KAH3697582.1"/>
    <property type="molecule type" value="Genomic_DNA"/>
</dbReference>
<comment type="caution">
    <text evidence="1">The sequence shown here is derived from an EMBL/GenBank/DDBJ whole genome shotgun (WGS) entry which is preliminary data.</text>
</comment>
<proteinExistence type="predicted"/>